<evidence type="ECO:0000313" key="10">
    <source>
        <dbReference type="Proteomes" id="UP000766486"/>
    </source>
</evidence>
<evidence type="ECO:0000256" key="2">
    <source>
        <dbReference type="ARBA" id="ARBA00022964"/>
    </source>
</evidence>
<keyword evidence="3" id="KW-0560">Oxidoreductase</keyword>
<evidence type="ECO:0000313" key="9">
    <source>
        <dbReference type="EMBL" id="VUC32829.1"/>
    </source>
</evidence>
<keyword evidence="10" id="KW-1185">Reference proteome</keyword>
<comment type="cofactor">
    <cofactor evidence="1">
        <name>Fe(2+)</name>
        <dbReference type="ChEBI" id="CHEBI:29033"/>
    </cofactor>
</comment>
<proteinExistence type="inferred from homology"/>
<dbReference type="EC" id="1.13.11.93" evidence="6"/>
<name>A0ABY6UNC6_BIOOC</name>
<dbReference type="Gene3D" id="3.10.180.80">
    <property type="entry name" value="Uncharacterised protein PF07063, DUF1338"/>
    <property type="match status" value="1"/>
</dbReference>
<evidence type="ECO:0000256" key="8">
    <source>
        <dbReference type="ARBA" id="ARBA00035045"/>
    </source>
</evidence>
<comment type="similarity">
    <text evidence="5">Belongs to the 2-oxoadipate dioxygenase/decarboxylase family.</text>
</comment>
<keyword evidence="4" id="KW-0408">Iron</keyword>
<dbReference type="InterPro" id="IPR047869">
    <property type="entry name" value="YdcJ_bac-like"/>
</dbReference>
<comment type="caution">
    <text evidence="9">The sequence shown here is derived from an EMBL/GenBank/DDBJ whole genome shotgun (WGS) entry which is preliminary data.</text>
</comment>
<dbReference type="CDD" id="cd16348">
    <property type="entry name" value="VOC_YdcJ_like"/>
    <property type="match status" value="1"/>
</dbReference>
<gene>
    <name evidence="9" type="ORF">CLO192961_LOCUS329077</name>
</gene>
<evidence type="ECO:0000256" key="6">
    <source>
        <dbReference type="ARBA" id="ARBA00035023"/>
    </source>
</evidence>
<dbReference type="PANTHER" id="PTHR39479:SF2">
    <property type="entry name" value="2-OXOADIPATE DIOXYGENASE_DECARBOXYLASE"/>
    <property type="match status" value="1"/>
</dbReference>
<reference evidence="9 10" key="1">
    <citation type="submission" date="2019-06" db="EMBL/GenBank/DDBJ databases">
        <authorList>
            <person name="Broberg M."/>
        </authorList>
    </citation>
    <scope>NUCLEOTIDE SEQUENCE [LARGE SCALE GENOMIC DNA]</scope>
</reference>
<dbReference type="EMBL" id="CABFNS010000851">
    <property type="protein sequence ID" value="VUC32829.1"/>
    <property type="molecule type" value="Genomic_DNA"/>
</dbReference>
<dbReference type="InterPro" id="IPR009770">
    <property type="entry name" value="HGLS"/>
</dbReference>
<evidence type="ECO:0000256" key="7">
    <source>
        <dbReference type="ARBA" id="ARBA00035034"/>
    </source>
</evidence>
<evidence type="ECO:0000256" key="3">
    <source>
        <dbReference type="ARBA" id="ARBA00023002"/>
    </source>
</evidence>
<dbReference type="Pfam" id="PF07063">
    <property type="entry name" value="HGLS"/>
    <property type="match status" value="1"/>
</dbReference>
<protein>
    <recommendedName>
        <fullName evidence="7">2-oxoadipate dioxygenase/decarboxylase</fullName>
        <ecNumber evidence="6">1.13.11.93</ecNumber>
    </recommendedName>
    <alternativeName>
        <fullName evidence="8">2-hydroxyglutarate synthase</fullName>
    </alternativeName>
</protein>
<evidence type="ECO:0000256" key="1">
    <source>
        <dbReference type="ARBA" id="ARBA00001954"/>
    </source>
</evidence>
<dbReference type="Proteomes" id="UP000766486">
    <property type="component" value="Unassembled WGS sequence"/>
</dbReference>
<evidence type="ECO:0000256" key="5">
    <source>
        <dbReference type="ARBA" id="ARBA00035013"/>
    </source>
</evidence>
<dbReference type="SMART" id="SM01150">
    <property type="entry name" value="DUF1338"/>
    <property type="match status" value="1"/>
</dbReference>
<accession>A0ABY6UNC6</accession>
<organism evidence="9 10">
    <name type="scientific">Bionectria ochroleuca</name>
    <name type="common">Gliocladium roseum</name>
    <dbReference type="NCBI Taxonomy" id="29856"/>
    <lineage>
        <taxon>Eukaryota</taxon>
        <taxon>Fungi</taxon>
        <taxon>Dikarya</taxon>
        <taxon>Ascomycota</taxon>
        <taxon>Pezizomycotina</taxon>
        <taxon>Sordariomycetes</taxon>
        <taxon>Hypocreomycetidae</taxon>
        <taxon>Hypocreales</taxon>
        <taxon>Bionectriaceae</taxon>
        <taxon>Clonostachys</taxon>
    </lineage>
</organism>
<evidence type="ECO:0000256" key="4">
    <source>
        <dbReference type="ARBA" id="ARBA00023004"/>
    </source>
</evidence>
<dbReference type="PANTHER" id="PTHR39479">
    <property type="match status" value="1"/>
</dbReference>
<sequence length="460" mass="51382">MARSKTQLRADFASALSSMYRHEVPQYGLLLDLVADINQDVAQRHGLKLHSRIDVERHGAIRLGTAAELHSIRRLFAVMDMHPVNYYDLSVAGLPVHATCFRPVDRQALSDNPFRVFTSLLRLDFIEDDALRAKAEAILNQRKIFSDRCLELVEQLETCGETFDSSLAAEFISEALEIFRWHHTSTVDLETYQALNRDHPLVADVVCFRGPHVNHLTPRVLDIEAAQTKMLERGLQAKDQIEGPPSRSYPILLRQTSFLALEEEITFSNGAETGGRHKARFGEIEQRGMALTEKGMKLYDSLMSQALELKGQMPAEEALKTTFSRFPDELDVLRRERLAYFTYSVGASTPTTAKTDGADITSDANIDALVQSGTIKLSPITYEDFLPISAAGIFHSNIGDDGPATAQARSDKAAFESALGMKVKSSYELYECIQAESITECLRQLYGERARIDVGYATTR</sequence>
<keyword evidence="2" id="KW-0223">Dioxygenase</keyword>